<dbReference type="PROSITE" id="PS00687">
    <property type="entry name" value="ALDEHYDE_DEHYDR_GLU"/>
    <property type="match status" value="1"/>
</dbReference>
<dbReference type="InterPro" id="IPR015590">
    <property type="entry name" value="Aldehyde_DH_dom"/>
</dbReference>
<evidence type="ECO:0000256" key="1">
    <source>
        <dbReference type="ARBA" id="ARBA00009986"/>
    </source>
</evidence>
<dbReference type="InterPro" id="IPR016160">
    <property type="entry name" value="Ald_DH_CS_CYS"/>
</dbReference>
<dbReference type="Gene3D" id="3.40.605.10">
    <property type="entry name" value="Aldehyde Dehydrogenase, Chain A, domain 1"/>
    <property type="match status" value="1"/>
</dbReference>
<dbReference type="Gene3D" id="3.40.309.10">
    <property type="entry name" value="Aldehyde Dehydrogenase, Chain A, domain 2"/>
    <property type="match status" value="1"/>
</dbReference>
<evidence type="ECO:0000256" key="2">
    <source>
        <dbReference type="ARBA" id="ARBA00023002"/>
    </source>
</evidence>
<dbReference type="PROSITE" id="PS00070">
    <property type="entry name" value="ALDEHYDE_DEHYDR_CYS"/>
    <property type="match status" value="1"/>
</dbReference>
<dbReference type="SUPFAM" id="SSF53720">
    <property type="entry name" value="ALDH-like"/>
    <property type="match status" value="1"/>
</dbReference>
<evidence type="ECO:0000313" key="4">
    <source>
        <dbReference type="EMBL" id="CAB4542734.1"/>
    </source>
</evidence>
<keyword evidence="2" id="KW-0560">Oxidoreductase</keyword>
<dbReference type="AlphaFoldDB" id="A0A6J6BVG2"/>
<reference evidence="4" key="1">
    <citation type="submission" date="2020-05" db="EMBL/GenBank/DDBJ databases">
        <authorList>
            <person name="Chiriac C."/>
            <person name="Salcher M."/>
            <person name="Ghai R."/>
            <person name="Kavagutti S V."/>
        </authorList>
    </citation>
    <scope>NUCLEOTIDE SEQUENCE</scope>
</reference>
<dbReference type="InterPro" id="IPR016162">
    <property type="entry name" value="Ald_DH_N"/>
</dbReference>
<feature type="domain" description="Aldehyde dehydrogenase" evidence="3">
    <location>
        <begin position="31"/>
        <end position="479"/>
    </location>
</feature>
<evidence type="ECO:0000259" key="3">
    <source>
        <dbReference type="Pfam" id="PF00171"/>
    </source>
</evidence>
<dbReference type="PANTHER" id="PTHR11699">
    <property type="entry name" value="ALDEHYDE DEHYDROGENASE-RELATED"/>
    <property type="match status" value="1"/>
</dbReference>
<dbReference type="EMBL" id="CAEZSR010000008">
    <property type="protein sequence ID" value="CAB4542734.1"/>
    <property type="molecule type" value="Genomic_DNA"/>
</dbReference>
<accession>A0A6J6BVG2</accession>
<proteinExistence type="inferred from homology"/>
<gene>
    <name evidence="4" type="ORF">UFOPK1493_00424</name>
</gene>
<name>A0A6J6BVG2_9ZZZZ</name>
<comment type="similarity">
    <text evidence="1">Belongs to the aldehyde dehydrogenase family.</text>
</comment>
<dbReference type="GO" id="GO:0016620">
    <property type="term" value="F:oxidoreductase activity, acting on the aldehyde or oxo group of donors, NAD or NADP as acceptor"/>
    <property type="evidence" value="ECO:0007669"/>
    <property type="project" value="InterPro"/>
</dbReference>
<organism evidence="4">
    <name type="scientific">freshwater metagenome</name>
    <dbReference type="NCBI Taxonomy" id="449393"/>
    <lineage>
        <taxon>unclassified sequences</taxon>
        <taxon>metagenomes</taxon>
        <taxon>ecological metagenomes</taxon>
    </lineage>
</organism>
<dbReference type="FunFam" id="3.40.309.10:FF:000012">
    <property type="entry name" value="Betaine aldehyde dehydrogenase"/>
    <property type="match status" value="1"/>
</dbReference>
<protein>
    <submittedName>
        <fullName evidence="4">Unannotated protein</fullName>
    </submittedName>
</protein>
<sequence length="488" mass="50927">MDGSERIDIGGVSVPCGHLIGGRRVGSPDGYEVITPIDGSPLGHIPAGGPAEAAAAVAAATATFPAWAALGPDGRGEILDRFADAIGERMADFQRVDTHDHGALAAGRPHHGMPRTAWNVKFFSDRARGLHHDTIDGDVVDNSVRYDPSGVSALIVPWNAPLMLGTWKIGPALAAGNTVVVKPPEFAPFSLSLLGEVAQEAGLPDGVLNVLHGTGASAGDALVRDPRVSRISFTGSPATARVIGAAAAANLTPVSFELGGKSPFVICADADLASAARTVAVQFMNAGQVCLAGTRLLVEESIVDELLPLVLAAVDELVVGDPRRPETRVGPLIHPSHFAKVQGLVERAVADGARVLCGGGPHPDGGLYFQPTILADVDQRSEIVQTEVFGPVLTLQTWRTEDELISLANDTIYGLAATLFSGDADRAERISSQLVAGTVWVNCFYVRDLAAPFGGSRASGIGREGGTWSFDFFCDVKNIATRRGTFAS</sequence>
<dbReference type="InterPro" id="IPR029510">
    <property type="entry name" value="Ald_DH_CS_GLU"/>
</dbReference>
<dbReference type="FunFam" id="3.40.605.10:FF:000007">
    <property type="entry name" value="NAD/NADP-dependent betaine aldehyde dehydrogenase"/>
    <property type="match status" value="1"/>
</dbReference>
<dbReference type="InterPro" id="IPR016163">
    <property type="entry name" value="Ald_DH_C"/>
</dbReference>
<dbReference type="InterPro" id="IPR016161">
    <property type="entry name" value="Ald_DH/histidinol_DH"/>
</dbReference>
<dbReference type="Pfam" id="PF00171">
    <property type="entry name" value="Aldedh"/>
    <property type="match status" value="1"/>
</dbReference>